<evidence type="ECO:0000313" key="1">
    <source>
        <dbReference type="EMBL" id="OMP11168.1"/>
    </source>
</evidence>
<organism evidence="1 2">
    <name type="scientific">Corchorus olitorius</name>
    <dbReference type="NCBI Taxonomy" id="93759"/>
    <lineage>
        <taxon>Eukaryota</taxon>
        <taxon>Viridiplantae</taxon>
        <taxon>Streptophyta</taxon>
        <taxon>Embryophyta</taxon>
        <taxon>Tracheophyta</taxon>
        <taxon>Spermatophyta</taxon>
        <taxon>Magnoliopsida</taxon>
        <taxon>eudicotyledons</taxon>
        <taxon>Gunneridae</taxon>
        <taxon>Pentapetalae</taxon>
        <taxon>rosids</taxon>
        <taxon>malvids</taxon>
        <taxon>Malvales</taxon>
        <taxon>Malvaceae</taxon>
        <taxon>Grewioideae</taxon>
        <taxon>Apeibeae</taxon>
        <taxon>Corchorus</taxon>
    </lineage>
</organism>
<gene>
    <name evidence="1" type="ORF">COLO4_03985</name>
</gene>
<protein>
    <submittedName>
        <fullName evidence="1">Uncharacterized protein</fullName>
    </submittedName>
</protein>
<evidence type="ECO:0000313" key="2">
    <source>
        <dbReference type="Proteomes" id="UP000187203"/>
    </source>
</evidence>
<dbReference type="EMBL" id="AWUE01010897">
    <property type="protein sequence ID" value="OMP11168.1"/>
    <property type="molecule type" value="Genomic_DNA"/>
</dbReference>
<dbReference type="Proteomes" id="UP000187203">
    <property type="component" value="Unassembled WGS sequence"/>
</dbReference>
<accession>A0A1R3KVV0</accession>
<comment type="caution">
    <text evidence="1">The sequence shown here is derived from an EMBL/GenBank/DDBJ whole genome shotgun (WGS) entry which is preliminary data.</text>
</comment>
<sequence length="99" mass="10866">MYLFHLLRLIKALQLVSSFAQLLKKGSELIGADNLCEVGAGRLLLLAIRAFVAKEVVVSSFIGLPNLLDFLMIQTITPKATIGVSELFHQTLNLIEKVS</sequence>
<proteinExistence type="predicted"/>
<reference evidence="2" key="1">
    <citation type="submission" date="2013-09" db="EMBL/GenBank/DDBJ databases">
        <title>Corchorus olitorius genome sequencing.</title>
        <authorList>
            <person name="Alam M."/>
            <person name="Haque M.S."/>
            <person name="Islam M.S."/>
            <person name="Emdad E.M."/>
            <person name="Islam M.M."/>
            <person name="Ahmed B."/>
            <person name="Halim A."/>
            <person name="Hossen Q.M.M."/>
            <person name="Hossain M.Z."/>
            <person name="Ahmed R."/>
            <person name="Khan M.M."/>
            <person name="Islam R."/>
            <person name="Rashid M.M."/>
            <person name="Khan S.A."/>
            <person name="Rahman M.S."/>
            <person name="Alam M."/>
            <person name="Yahiya A.S."/>
            <person name="Khan M.S."/>
            <person name="Azam M.S."/>
            <person name="Haque T."/>
            <person name="Lashkar M.Z.H."/>
            <person name="Akhand A.I."/>
            <person name="Morshed G."/>
            <person name="Roy S."/>
            <person name="Uddin K.S."/>
            <person name="Rabeya T."/>
            <person name="Hossain A.S."/>
            <person name="Chowdhury A."/>
            <person name="Snigdha A.R."/>
            <person name="Mortoza M.S."/>
            <person name="Matin S.A."/>
            <person name="Hoque S.M.E."/>
            <person name="Islam M.K."/>
            <person name="Roy D.K."/>
            <person name="Haider R."/>
            <person name="Moosa M.M."/>
            <person name="Elias S.M."/>
            <person name="Hasan A.M."/>
            <person name="Jahan S."/>
            <person name="Shafiuddin M."/>
            <person name="Mahmood N."/>
            <person name="Shommy N.S."/>
        </authorList>
    </citation>
    <scope>NUCLEOTIDE SEQUENCE [LARGE SCALE GENOMIC DNA]</scope>
    <source>
        <strain evidence="2">cv. O-4</strain>
    </source>
</reference>
<dbReference type="AlphaFoldDB" id="A0A1R3KVV0"/>
<keyword evidence="2" id="KW-1185">Reference proteome</keyword>
<name>A0A1R3KVV0_9ROSI</name>